<keyword evidence="2" id="KW-1185">Reference proteome</keyword>
<dbReference type="Proteomes" id="UP001150581">
    <property type="component" value="Unassembled WGS sequence"/>
</dbReference>
<comment type="caution">
    <text evidence="1">The sequence shown here is derived from an EMBL/GenBank/DDBJ whole genome shotgun (WGS) entry which is preliminary data.</text>
</comment>
<accession>A0ACC1IVF6</accession>
<sequence>MIILRICTIFFAQLFVHLTHAQGGCSRIVTRRDITSLSPQEWNQVSSVLRRMNDDGWFRYFADIHNREFGNIHGNDHFFPFHRRFLLDFEEIGQRYDPNFAVPYWDELRDSRNPAASPVLSSRFIGGNSFGQCLREGLQSGWTMTYPNGHCLTRNYDRGNQMQPWYSPEYIYSVMQRFGDMHGFREAIEFSLHGSVHLGMGGDMAAMYSSNDFAFMLHHANLDRLWNEWQSWGHSMTMDGRDRGGSSIGLGSQLPHYGDDVGSTMRLGVNRMCFRYQGGTNKRRANALSMVAMPSGSNSSDADTNLGKLPLTMLQKWFPQVAHEAASLGSTNSSSARGSMASGPAFGRALVYPAPLSNEWVSMHKFDQRKVAEIMKDARDFVDEMNRVNYLSPF</sequence>
<proteinExistence type="predicted"/>
<reference evidence="1" key="1">
    <citation type="submission" date="2022-07" db="EMBL/GenBank/DDBJ databases">
        <title>Phylogenomic reconstructions and comparative analyses of Kickxellomycotina fungi.</title>
        <authorList>
            <person name="Reynolds N.K."/>
            <person name="Stajich J.E."/>
            <person name="Barry K."/>
            <person name="Grigoriev I.V."/>
            <person name="Crous P."/>
            <person name="Smith M.E."/>
        </authorList>
    </citation>
    <scope>NUCLEOTIDE SEQUENCE</scope>
    <source>
        <strain evidence="1">Benny 63K</strain>
    </source>
</reference>
<organism evidence="1 2">
    <name type="scientific">Kickxella alabastrina</name>
    <dbReference type="NCBI Taxonomy" id="61397"/>
    <lineage>
        <taxon>Eukaryota</taxon>
        <taxon>Fungi</taxon>
        <taxon>Fungi incertae sedis</taxon>
        <taxon>Zoopagomycota</taxon>
        <taxon>Kickxellomycotina</taxon>
        <taxon>Kickxellomycetes</taxon>
        <taxon>Kickxellales</taxon>
        <taxon>Kickxellaceae</taxon>
        <taxon>Kickxella</taxon>
    </lineage>
</organism>
<name>A0ACC1IVF6_9FUNG</name>
<dbReference type="EMBL" id="JANBPG010000022">
    <property type="protein sequence ID" value="KAJ1901595.1"/>
    <property type="molecule type" value="Genomic_DNA"/>
</dbReference>
<evidence type="ECO:0000313" key="1">
    <source>
        <dbReference type="EMBL" id="KAJ1901595.1"/>
    </source>
</evidence>
<evidence type="ECO:0000313" key="2">
    <source>
        <dbReference type="Proteomes" id="UP001150581"/>
    </source>
</evidence>
<protein>
    <submittedName>
        <fullName evidence="1">Uncharacterized protein</fullName>
    </submittedName>
</protein>
<gene>
    <name evidence="1" type="ORF">LPJ66_000680</name>
</gene>